<keyword evidence="1" id="KW-0472">Membrane</keyword>
<keyword evidence="3" id="KW-1185">Reference proteome</keyword>
<comment type="caution">
    <text evidence="2">The sequence shown here is derived from an EMBL/GenBank/DDBJ whole genome shotgun (WGS) entry which is preliminary data.</text>
</comment>
<accession>A0ABW9I7G5</accession>
<feature type="non-terminal residue" evidence="2">
    <location>
        <position position="82"/>
    </location>
</feature>
<keyword evidence="1" id="KW-1133">Transmembrane helix</keyword>
<sequence>ALLGYAMLALGLPLALIAASLPANQYRDALGIDALDCDGPAAVFIFAVPALLIFGSGLVVNGMAWRKRWRLVLALACALICT</sequence>
<evidence type="ECO:0000313" key="2">
    <source>
        <dbReference type="EMBL" id="MFM9616284.1"/>
    </source>
</evidence>
<dbReference type="Proteomes" id="UP001631957">
    <property type="component" value="Unassembled WGS sequence"/>
</dbReference>
<reference evidence="2 3" key="1">
    <citation type="submission" date="2024-12" db="EMBL/GenBank/DDBJ databases">
        <title>Forecasting of Potato common scab and diversities of Pathogenic streptomyces spp. in china.</title>
        <authorList>
            <person name="Handique U."/>
            <person name="Wu J."/>
        </authorList>
    </citation>
    <scope>NUCLEOTIDE SEQUENCE [LARGE SCALE GENOMIC DNA]</scope>
    <source>
        <strain evidence="2 3">ZRIMU1530</strain>
    </source>
</reference>
<evidence type="ECO:0000313" key="3">
    <source>
        <dbReference type="Proteomes" id="UP001631957"/>
    </source>
</evidence>
<name>A0ABW9I7G5_9ACTN</name>
<evidence type="ECO:0000256" key="1">
    <source>
        <dbReference type="SAM" id="Phobius"/>
    </source>
</evidence>
<organism evidence="2 3">
    <name type="scientific">Streptomyces niveiscabiei</name>
    <dbReference type="NCBI Taxonomy" id="164115"/>
    <lineage>
        <taxon>Bacteria</taxon>
        <taxon>Bacillati</taxon>
        <taxon>Actinomycetota</taxon>
        <taxon>Actinomycetes</taxon>
        <taxon>Kitasatosporales</taxon>
        <taxon>Streptomycetaceae</taxon>
        <taxon>Streptomyces</taxon>
    </lineage>
</organism>
<protein>
    <submittedName>
        <fullName evidence="2">Uncharacterized protein</fullName>
    </submittedName>
</protein>
<gene>
    <name evidence="2" type="ORF">ACKI18_48400</name>
</gene>
<feature type="non-terminal residue" evidence="2">
    <location>
        <position position="1"/>
    </location>
</feature>
<proteinExistence type="predicted"/>
<dbReference type="RefSeq" id="WP_409135087.1">
    <property type="nucleotide sequence ID" value="NZ_JBJVNI010000442.1"/>
</dbReference>
<dbReference type="EMBL" id="JBJVNI010000442">
    <property type="protein sequence ID" value="MFM9616284.1"/>
    <property type="molecule type" value="Genomic_DNA"/>
</dbReference>
<feature type="transmembrane region" description="Helical" evidence="1">
    <location>
        <begin position="41"/>
        <end position="60"/>
    </location>
</feature>
<keyword evidence="1" id="KW-0812">Transmembrane</keyword>